<dbReference type="EMBL" id="JBHFEH010000064">
    <property type="protein sequence ID" value="KAL2049417.1"/>
    <property type="molecule type" value="Genomic_DNA"/>
</dbReference>
<protein>
    <submittedName>
        <fullName evidence="2">Uncharacterized protein</fullName>
    </submittedName>
</protein>
<gene>
    <name evidence="2" type="ORF">ABVK25_010321</name>
</gene>
<feature type="region of interest" description="Disordered" evidence="1">
    <location>
        <begin position="155"/>
        <end position="182"/>
    </location>
</feature>
<reference evidence="2 3" key="1">
    <citation type="submission" date="2024-09" db="EMBL/GenBank/DDBJ databases">
        <title>Rethinking Asexuality: The Enigmatic Case of Functional Sexual Genes in Lepraria (Stereocaulaceae).</title>
        <authorList>
            <person name="Doellman M."/>
            <person name="Sun Y."/>
            <person name="Barcenas-Pena A."/>
            <person name="Lumbsch H.T."/>
            <person name="Grewe F."/>
        </authorList>
    </citation>
    <scope>NUCLEOTIDE SEQUENCE [LARGE SCALE GENOMIC DNA]</scope>
    <source>
        <strain evidence="2 3">Grewe 0041</strain>
    </source>
</reference>
<keyword evidence="3" id="KW-1185">Reference proteome</keyword>
<evidence type="ECO:0000313" key="3">
    <source>
        <dbReference type="Proteomes" id="UP001590951"/>
    </source>
</evidence>
<organism evidence="2 3">
    <name type="scientific">Lepraria finkii</name>
    <dbReference type="NCBI Taxonomy" id="1340010"/>
    <lineage>
        <taxon>Eukaryota</taxon>
        <taxon>Fungi</taxon>
        <taxon>Dikarya</taxon>
        <taxon>Ascomycota</taxon>
        <taxon>Pezizomycotina</taxon>
        <taxon>Lecanoromycetes</taxon>
        <taxon>OSLEUM clade</taxon>
        <taxon>Lecanoromycetidae</taxon>
        <taxon>Lecanorales</taxon>
        <taxon>Lecanorineae</taxon>
        <taxon>Stereocaulaceae</taxon>
        <taxon>Lepraria</taxon>
    </lineage>
</organism>
<comment type="caution">
    <text evidence="2">The sequence shown here is derived from an EMBL/GenBank/DDBJ whole genome shotgun (WGS) entry which is preliminary data.</text>
</comment>
<accession>A0ABR4AUQ3</accession>
<evidence type="ECO:0000313" key="2">
    <source>
        <dbReference type="EMBL" id="KAL2049417.1"/>
    </source>
</evidence>
<feature type="compositionally biased region" description="Low complexity" evidence="1">
    <location>
        <begin position="163"/>
        <end position="181"/>
    </location>
</feature>
<dbReference type="Proteomes" id="UP001590951">
    <property type="component" value="Unassembled WGS sequence"/>
</dbReference>
<name>A0ABR4AUQ3_9LECA</name>
<sequence length="429" mass="47896">MLAPPPGLPPLTEAQRPESTPNIKVPSLATRRAACTHLTMERLYGLYKCHICHRPSDFGWVYSCTQDDRLPFNDAVIPTSEALKLLHDQIHSHLPSTGGTKETPGPERKRFQMSTAQLSPWIENAVKESHYTPEQVEILRAQKRKVSETARAAVERFEKSRSRNCNSSSKKSNASQSVNANPHLPYPVINEVQEPSTIDASILVVEPKLHMFPYCKYRACQLCRPTYRDRTWQCFDEIFPNDSLIDPAEIEAEERPLASLAIMRTIGLREPPPRPRPQLHALDSRAIYTINEAGLVVLKNSPYRKAPDVPSSADVADVKIESDSEGFRESWKHAMKGMFMSPRSSIGSNIKGMGRSSAESTSAEVDTSELTEIWNYLDEDLLREASNIPLPAKDSVEEFTENIKMVDIGGVAVTEEAAEMGTADIILSL</sequence>
<feature type="region of interest" description="Disordered" evidence="1">
    <location>
        <begin position="1"/>
        <end position="24"/>
    </location>
</feature>
<evidence type="ECO:0000256" key="1">
    <source>
        <dbReference type="SAM" id="MobiDB-lite"/>
    </source>
</evidence>
<proteinExistence type="predicted"/>